<dbReference type="AlphaFoldDB" id="A0A834ZPH4"/>
<dbReference type="InterPro" id="IPR004159">
    <property type="entry name" value="Put_SAM_MeTrfase"/>
</dbReference>
<name>A0A834ZPH4_TETSI</name>
<dbReference type="Pfam" id="PF03141">
    <property type="entry name" value="Methyltransf_29"/>
    <property type="match status" value="1"/>
</dbReference>
<dbReference type="GO" id="GO:0032259">
    <property type="term" value="P:methylation"/>
    <property type="evidence" value="ECO:0007669"/>
    <property type="project" value="UniProtKB-KW"/>
</dbReference>
<organism evidence="2 3">
    <name type="scientific">Tetracentron sinense</name>
    <name type="common">Spur-leaf</name>
    <dbReference type="NCBI Taxonomy" id="13715"/>
    <lineage>
        <taxon>Eukaryota</taxon>
        <taxon>Viridiplantae</taxon>
        <taxon>Streptophyta</taxon>
        <taxon>Embryophyta</taxon>
        <taxon>Tracheophyta</taxon>
        <taxon>Spermatophyta</taxon>
        <taxon>Magnoliopsida</taxon>
        <taxon>Trochodendrales</taxon>
        <taxon>Trochodendraceae</taxon>
        <taxon>Tetracentron</taxon>
    </lineage>
</organism>
<evidence type="ECO:0000256" key="1">
    <source>
        <dbReference type="ARBA" id="ARBA00022603"/>
    </source>
</evidence>
<keyword evidence="1" id="KW-0489">Methyltransferase</keyword>
<comment type="caution">
    <text evidence="2">The sequence shown here is derived from an EMBL/GenBank/DDBJ whole genome shotgun (WGS) entry which is preliminary data.</text>
</comment>
<gene>
    <name evidence="2" type="ORF">HHK36_003550</name>
</gene>
<dbReference type="OrthoDB" id="1661442at2759"/>
<accession>A0A834ZPH4</accession>
<keyword evidence="3" id="KW-1185">Reference proteome</keyword>
<keyword evidence="1" id="KW-0808">Transferase</keyword>
<sequence>MKMLILAACKIAKFVQEDGEDDVKPKSFPVYDDQLIPCLDRNLIYQMRLNLDLSFTEYYERRCPHPERRYNCLVPPPPGYKLRSCAL</sequence>
<dbReference type="EMBL" id="JABCRI010000002">
    <property type="protein sequence ID" value="KAF8411011.1"/>
    <property type="molecule type" value="Genomic_DNA"/>
</dbReference>
<evidence type="ECO:0000313" key="3">
    <source>
        <dbReference type="Proteomes" id="UP000655225"/>
    </source>
</evidence>
<evidence type="ECO:0008006" key="4">
    <source>
        <dbReference type="Google" id="ProtNLM"/>
    </source>
</evidence>
<protein>
    <recommendedName>
        <fullName evidence="4">Methyltransferase</fullName>
    </recommendedName>
</protein>
<evidence type="ECO:0000313" key="2">
    <source>
        <dbReference type="EMBL" id="KAF8411011.1"/>
    </source>
</evidence>
<reference evidence="2 3" key="1">
    <citation type="submission" date="2020-04" db="EMBL/GenBank/DDBJ databases">
        <title>Plant Genome Project.</title>
        <authorList>
            <person name="Zhang R.-G."/>
        </authorList>
    </citation>
    <scope>NUCLEOTIDE SEQUENCE [LARGE SCALE GENOMIC DNA]</scope>
    <source>
        <strain evidence="2">YNK0</strain>
        <tissue evidence="2">Leaf</tissue>
    </source>
</reference>
<dbReference type="GO" id="GO:0008168">
    <property type="term" value="F:methyltransferase activity"/>
    <property type="evidence" value="ECO:0007669"/>
    <property type="project" value="UniProtKB-KW"/>
</dbReference>
<proteinExistence type="predicted"/>
<dbReference type="Proteomes" id="UP000655225">
    <property type="component" value="Unassembled WGS sequence"/>
</dbReference>